<dbReference type="RefSeq" id="WP_160959927.1">
    <property type="nucleotide sequence ID" value="NZ_WVUD01000009.1"/>
</dbReference>
<evidence type="ECO:0000313" key="2">
    <source>
        <dbReference type="Proteomes" id="UP000482487"/>
    </source>
</evidence>
<organism evidence="1 2">
    <name type="scientific">Solidesulfovibrio aerotolerans</name>
    <dbReference type="NCBI Taxonomy" id="295255"/>
    <lineage>
        <taxon>Bacteria</taxon>
        <taxon>Pseudomonadati</taxon>
        <taxon>Thermodesulfobacteriota</taxon>
        <taxon>Desulfovibrionia</taxon>
        <taxon>Desulfovibrionales</taxon>
        <taxon>Desulfovibrionaceae</taxon>
        <taxon>Solidesulfovibrio</taxon>
    </lineage>
</organism>
<sequence>MPQDQDVLNREHARPGFPVLADIQRVASATQNIPFTAFGSDFDEPVTRITAQGRLEPMLRHLRQGDQEGALRAVESLCRKFPGYHFYLVEKGVQLAALNRLDEATEAFDTVLQRNPTHFQALKYKALVAFLQGDAGGALELFSQSLRQQPGDLFANLNYSMIKRAILPRSRDPRPVMPRTVLCTSLPPRNFERSRLAVSSWLERGFTVFSVNTQAEADILAPHFPEVAFHLCETTAREKFGKDFQYLSTAMECLAASGGEVVGIVNADIVMRGTREDWAAIAASGRTAFTYGPRVNMHNLSDNHGWVHEPGADIFFFPPEFARQVPASEYALGLPWWDIFLPNWAMASGFPIAYIYSPVAMHEYHPINWDFNLYYDFGLYTIRRFFAPMLGELVAANPGRNLYLRKLVAAVAFTAKRTPRGVATPLVCTSDVMRRAKAPIDPMQWIHLEYDTLVVF</sequence>
<name>A0A7C9MIW4_9BACT</name>
<dbReference type="SMART" id="SM00028">
    <property type="entry name" value="TPR"/>
    <property type="match status" value="2"/>
</dbReference>
<evidence type="ECO:0000313" key="1">
    <source>
        <dbReference type="EMBL" id="MYL82949.1"/>
    </source>
</evidence>
<reference evidence="1 2" key="1">
    <citation type="submission" date="2020-01" db="EMBL/GenBank/DDBJ databases">
        <title>Genome sequence of Desulfovibrio aerotolerans DSM 16695(T).</title>
        <authorList>
            <person name="Karnachuk O."/>
            <person name="Avakyan M."/>
            <person name="Mardanov A."/>
            <person name="Kadnikov V."/>
            <person name="Ravin N."/>
        </authorList>
    </citation>
    <scope>NUCLEOTIDE SEQUENCE [LARGE SCALE GENOMIC DNA]</scope>
    <source>
        <strain evidence="1 2">DSM 16695</strain>
    </source>
</reference>
<dbReference type="InterPro" id="IPR011990">
    <property type="entry name" value="TPR-like_helical_dom_sf"/>
</dbReference>
<proteinExistence type="predicted"/>
<keyword evidence="2" id="KW-1185">Reference proteome</keyword>
<dbReference type="AlphaFoldDB" id="A0A7C9MIW4"/>
<dbReference type="Pfam" id="PF13432">
    <property type="entry name" value="TPR_16"/>
    <property type="match status" value="1"/>
</dbReference>
<dbReference type="Gene3D" id="1.25.40.10">
    <property type="entry name" value="Tetratricopeptide repeat domain"/>
    <property type="match status" value="1"/>
</dbReference>
<protein>
    <submittedName>
        <fullName evidence="1">Tetratricopeptide repeat protein</fullName>
    </submittedName>
</protein>
<gene>
    <name evidence="1" type="ORF">GTA51_07345</name>
</gene>
<dbReference type="SUPFAM" id="SSF48452">
    <property type="entry name" value="TPR-like"/>
    <property type="match status" value="1"/>
</dbReference>
<dbReference type="InterPro" id="IPR019734">
    <property type="entry name" value="TPR_rpt"/>
</dbReference>
<dbReference type="EMBL" id="WVUD01000009">
    <property type="protein sequence ID" value="MYL82949.1"/>
    <property type="molecule type" value="Genomic_DNA"/>
</dbReference>
<accession>A0A7C9MIW4</accession>
<dbReference type="Proteomes" id="UP000482487">
    <property type="component" value="Unassembled WGS sequence"/>
</dbReference>
<comment type="caution">
    <text evidence="1">The sequence shown here is derived from an EMBL/GenBank/DDBJ whole genome shotgun (WGS) entry which is preliminary data.</text>
</comment>
<dbReference type="OrthoDB" id="1679654at2"/>